<dbReference type="InterPro" id="IPR050162">
    <property type="entry name" value="MsrA_MetSO_reductase"/>
</dbReference>
<dbReference type="EMBL" id="CP117812">
    <property type="protein sequence ID" value="WDE99262.1"/>
    <property type="molecule type" value="Genomic_DNA"/>
</dbReference>
<comment type="catalytic activity">
    <reaction evidence="3">
        <text>L-methionyl-[protein] + [thioredoxin]-disulfide + H2O = L-methionyl-(S)-S-oxide-[protein] + [thioredoxin]-dithiol</text>
        <dbReference type="Rhea" id="RHEA:14217"/>
        <dbReference type="Rhea" id="RHEA-COMP:10698"/>
        <dbReference type="Rhea" id="RHEA-COMP:10700"/>
        <dbReference type="Rhea" id="RHEA-COMP:12313"/>
        <dbReference type="Rhea" id="RHEA-COMP:12315"/>
        <dbReference type="ChEBI" id="CHEBI:15377"/>
        <dbReference type="ChEBI" id="CHEBI:16044"/>
        <dbReference type="ChEBI" id="CHEBI:29950"/>
        <dbReference type="ChEBI" id="CHEBI:44120"/>
        <dbReference type="ChEBI" id="CHEBI:50058"/>
        <dbReference type="EC" id="1.8.4.11"/>
    </reaction>
</comment>
<evidence type="ECO:0000313" key="8">
    <source>
        <dbReference type="Proteomes" id="UP001214250"/>
    </source>
</evidence>
<evidence type="ECO:0000256" key="4">
    <source>
        <dbReference type="ARBA" id="ARBA00048782"/>
    </source>
</evidence>
<dbReference type="PANTHER" id="PTHR42799:SF26">
    <property type="entry name" value="PEPTIDE-METHIONINE (S)-S-OXIDE REDUCTASE"/>
    <property type="match status" value="1"/>
</dbReference>
<evidence type="ECO:0000256" key="3">
    <source>
        <dbReference type="ARBA" id="ARBA00047806"/>
    </source>
</evidence>
<evidence type="ECO:0000256" key="2">
    <source>
        <dbReference type="ARBA" id="ARBA00023002"/>
    </source>
</evidence>
<keyword evidence="5" id="KW-0732">Signal</keyword>
<accession>A0ABY7VZX5</accession>
<dbReference type="GO" id="GO:0008113">
    <property type="term" value="F:peptide-methionine (S)-S-oxide reductase activity"/>
    <property type="evidence" value="ECO:0007669"/>
    <property type="project" value="UniProtKB-EC"/>
</dbReference>
<keyword evidence="2 7" id="KW-0560">Oxidoreductase</keyword>
<dbReference type="SUPFAM" id="SSF55068">
    <property type="entry name" value="Peptide methionine sulfoxide reductase"/>
    <property type="match status" value="1"/>
</dbReference>
<organism evidence="7 8">
    <name type="scientific">Lentisphaera profundi</name>
    <dbReference type="NCBI Taxonomy" id="1658616"/>
    <lineage>
        <taxon>Bacteria</taxon>
        <taxon>Pseudomonadati</taxon>
        <taxon>Lentisphaerota</taxon>
        <taxon>Lentisphaeria</taxon>
        <taxon>Lentisphaerales</taxon>
        <taxon>Lentisphaeraceae</taxon>
        <taxon>Lentisphaera</taxon>
    </lineage>
</organism>
<evidence type="ECO:0000256" key="5">
    <source>
        <dbReference type="SAM" id="SignalP"/>
    </source>
</evidence>
<gene>
    <name evidence="7" type="ORF">PQO03_15610</name>
</gene>
<feature type="signal peptide" evidence="5">
    <location>
        <begin position="1"/>
        <end position="19"/>
    </location>
</feature>
<dbReference type="EC" id="1.8.4.11" evidence="1"/>
<name>A0ABY7VZX5_9BACT</name>
<feature type="chain" id="PRO_5047037782" description="peptide-methionine (S)-S-oxide reductase" evidence="5">
    <location>
        <begin position="20"/>
        <end position="167"/>
    </location>
</feature>
<dbReference type="InterPro" id="IPR036509">
    <property type="entry name" value="Met_Sox_Rdtase_MsrA_sf"/>
</dbReference>
<feature type="domain" description="Peptide methionine sulphoxide reductase MsrA" evidence="6">
    <location>
        <begin position="27"/>
        <end position="163"/>
    </location>
</feature>
<evidence type="ECO:0000313" key="7">
    <source>
        <dbReference type="EMBL" id="WDE99262.1"/>
    </source>
</evidence>
<dbReference type="PANTHER" id="PTHR42799">
    <property type="entry name" value="MITOCHONDRIAL PEPTIDE METHIONINE SULFOXIDE REDUCTASE"/>
    <property type="match status" value="1"/>
</dbReference>
<evidence type="ECO:0000259" key="6">
    <source>
        <dbReference type="Pfam" id="PF01625"/>
    </source>
</evidence>
<sequence>MLKIFSTVFIVLSLLLSCAEEYDNPTLMISSGCFWNVQSFMQSQQGVQDTKCGYTGGTTTNPTYENARKNGHVEAVEVSLEKGAFLKVARKFFSEFPAKRIKAKNDMFGKDFRGRIYYFNLEQKAILENLRKQYDAENTLTLILPASEFYIAEDYHQDWLKKRCAKN</sequence>
<dbReference type="PROSITE" id="PS51257">
    <property type="entry name" value="PROKAR_LIPOPROTEIN"/>
    <property type="match status" value="1"/>
</dbReference>
<protein>
    <recommendedName>
        <fullName evidence="1">peptide-methionine (S)-S-oxide reductase</fullName>
        <ecNumber evidence="1">1.8.4.11</ecNumber>
    </recommendedName>
</protein>
<dbReference type="Gene3D" id="3.30.1060.10">
    <property type="entry name" value="Peptide methionine sulphoxide reductase MsrA"/>
    <property type="match status" value="1"/>
</dbReference>
<reference evidence="7 8" key="1">
    <citation type="submission" date="2023-02" db="EMBL/GenBank/DDBJ databases">
        <title>Genome sequence of Lentisphaera profundi SAORIC-696.</title>
        <authorList>
            <person name="Kim e."/>
            <person name="Cho J.-C."/>
            <person name="Choi A."/>
            <person name="Kang I."/>
        </authorList>
    </citation>
    <scope>NUCLEOTIDE SEQUENCE [LARGE SCALE GENOMIC DNA]</scope>
    <source>
        <strain evidence="7 8">SAORIC-696</strain>
    </source>
</reference>
<dbReference type="InterPro" id="IPR002569">
    <property type="entry name" value="Met_Sox_Rdtase_MsrA_dom"/>
</dbReference>
<keyword evidence="8" id="KW-1185">Reference proteome</keyword>
<dbReference type="Pfam" id="PF01625">
    <property type="entry name" value="PMSR"/>
    <property type="match status" value="1"/>
</dbReference>
<comment type="catalytic activity">
    <reaction evidence="4">
        <text>[thioredoxin]-disulfide + L-methionine + H2O = L-methionine (S)-S-oxide + [thioredoxin]-dithiol</text>
        <dbReference type="Rhea" id="RHEA:19993"/>
        <dbReference type="Rhea" id="RHEA-COMP:10698"/>
        <dbReference type="Rhea" id="RHEA-COMP:10700"/>
        <dbReference type="ChEBI" id="CHEBI:15377"/>
        <dbReference type="ChEBI" id="CHEBI:29950"/>
        <dbReference type="ChEBI" id="CHEBI:50058"/>
        <dbReference type="ChEBI" id="CHEBI:57844"/>
        <dbReference type="ChEBI" id="CHEBI:58772"/>
        <dbReference type="EC" id="1.8.4.11"/>
    </reaction>
</comment>
<dbReference type="Proteomes" id="UP001214250">
    <property type="component" value="Chromosome 2"/>
</dbReference>
<proteinExistence type="predicted"/>
<dbReference type="RefSeq" id="WP_274154122.1">
    <property type="nucleotide sequence ID" value="NZ_CP117812.1"/>
</dbReference>
<evidence type="ECO:0000256" key="1">
    <source>
        <dbReference type="ARBA" id="ARBA00012502"/>
    </source>
</evidence>